<evidence type="ECO:0000313" key="2">
    <source>
        <dbReference type="Proteomes" id="UP000827976"/>
    </source>
</evidence>
<reference evidence="2" key="1">
    <citation type="journal article" date="2022" name="Nat. Commun.">
        <title>Chromosome evolution and the genetic basis of agronomically important traits in greater yam.</title>
        <authorList>
            <person name="Bredeson J.V."/>
            <person name="Lyons J.B."/>
            <person name="Oniyinde I.O."/>
            <person name="Okereke N.R."/>
            <person name="Kolade O."/>
            <person name="Nnabue I."/>
            <person name="Nwadili C.O."/>
            <person name="Hribova E."/>
            <person name="Parker M."/>
            <person name="Nwogha J."/>
            <person name="Shu S."/>
            <person name="Carlson J."/>
            <person name="Kariba R."/>
            <person name="Muthemba S."/>
            <person name="Knop K."/>
            <person name="Barton G.J."/>
            <person name="Sherwood A.V."/>
            <person name="Lopez-Montes A."/>
            <person name="Asiedu R."/>
            <person name="Jamnadass R."/>
            <person name="Muchugi A."/>
            <person name="Goodstein D."/>
            <person name="Egesi C.N."/>
            <person name="Featherston J."/>
            <person name="Asfaw A."/>
            <person name="Simpson G.G."/>
            <person name="Dolezel J."/>
            <person name="Hendre P.S."/>
            <person name="Van Deynze A."/>
            <person name="Kumar P.L."/>
            <person name="Obidiegwu J.E."/>
            <person name="Bhattacharjee R."/>
            <person name="Rokhsar D.S."/>
        </authorList>
    </citation>
    <scope>NUCLEOTIDE SEQUENCE [LARGE SCALE GENOMIC DNA]</scope>
    <source>
        <strain evidence="2">cv. TDa95/00328</strain>
    </source>
</reference>
<comment type="caution">
    <text evidence="1">The sequence shown here is derived from an EMBL/GenBank/DDBJ whole genome shotgun (WGS) entry which is preliminary data.</text>
</comment>
<gene>
    <name evidence="1" type="ORF">IHE45_13G060800</name>
</gene>
<name>A0ACB7UYM6_DIOAL</name>
<dbReference type="Proteomes" id="UP000827976">
    <property type="component" value="Chromosome 13"/>
</dbReference>
<evidence type="ECO:0000313" key="1">
    <source>
        <dbReference type="EMBL" id="KAH7665865.1"/>
    </source>
</evidence>
<keyword evidence="2" id="KW-1185">Reference proteome</keyword>
<organism evidence="1 2">
    <name type="scientific">Dioscorea alata</name>
    <name type="common">Purple yam</name>
    <dbReference type="NCBI Taxonomy" id="55571"/>
    <lineage>
        <taxon>Eukaryota</taxon>
        <taxon>Viridiplantae</taxon>
        <taxon>Streptophyta</taxon>
        <taxon>Embryophyta</taxon>
        <taxon>Tracheophyta</taxon>
        <taxon>Spermatophyta</taxon>
        <taxon>Magnoliopsida</taxon>
        <taxon>Liliopsida</taxon>
        <taxon>Dioscoreales</taxon>
        <taxon>Dioscoreaceae</taxon>
        <taxon>Dioscorea</taxon>
    </lineage>
</organism>
<protein>
    <submittedName>
        <fullName evidence="1">Myb/SANT-like domain-containing protein</fullName>
    </submittedName>
</protein>
<accession>A0ACB7UYM6</accession>
<dbReference type="EMBL" id="CM037023">
    <property type="protein sequence ID" value="KAH7665865.1"/>
    <property type="molecule type" value="Genomic_DNA"/>
</dbReference>
<sequence>MDTALVDAFLNQYNMGLKVNGTFVSKAYDNIVEELAKSINIKIEKSQVKNRWKILKKHFSDAYDIFKNGMSGFTIDPVTQLWMAEPEVWNDLIKVKPQAKIYMQNPVPHYEKMVILYGKDRATGNHSVTASELRKRSNLIDVEDFTDSTHDIDPTMSQFSAQNTSHYVDDDMEIIPPSPSEGVSPSLHGAGGGNKKSKNL</sequence>
<proteinExistence type="predicted"/>